<proteinExistence type="predicted"/>
<evidence type="ECO:0000259" key="1">
    <source>
        <dbReference type="Pfam" id="PF04754"/>
    </source>
</evidence>
<comment type="caution">
    <text evidence="2">The sequence shown here is derived from an EMBL/GenBank/DDBJ whole genome shotgun (WGS) entry which is preliminary data.</text>
</comment>
<protein>
    <submittedName>
        <fullName evidence="2">Transposase, YhgA-like domain protein</fullName>
    </submittedName>
</protein>
<feature type="domain" description="Transposase (putative) YhgA-like" evidence="1">
    <location>
        <begin position="2"/>
        <end position="64"/>
    </location>
</feature>
<dbReference type="EMBL" id="AKWR02000006">
    <property type="protein sequence ID" value="EMJ38801.1"/>
    <property type="molecule type" value="Genomic_DNA"/>
</dbReference>
<accession>A0A0F6IL76</accession>
<evidence type="ECO:0000313" key="3">
    <source>
        <dbReference type="Proteomes" id="UP000012164"/>
    </source>
</evidence>
<name>A0A0F6IL76_LEPIR</name>
<dbReference type="AlphaFoldDB" id="A0A0F6IL76"/>
<sequence length="65" mass="7751">MIRVTFQNKKETYIFFKSTLPPQLLDLENLEFPKSSFTSEKLEQTDPLFQILPKSKNKTNVYFTF</sequence>
<evidence type="ECO:0000313" key="2">
    <source>
        <dbReference type="EMBL" id="EMJ38801.1"/>
    </source>
</evidence>
<dbReference type="Proteomes" id="UP000012164">
    <property type="component" value="Unassembled WGS sequence"/>
</dbReference>
<dbReference type="InterPro" id="IPR006842">
    <property type="entry name" value="Transposase_31"/>
</dbReference>
<dbReference type="Pfam" id="PF04754">
    <property type="entry name" value="Transposase_31"/>
    <property type="match status" value="1"/>
</dbReference>
<organism evidence="2 3">
    <name type="scientific">Leptospira interrogans str. FPW1039</name>
    <dbReference type="NCBI Taxonomy" id="1193040"/>
    <lineage>
        <taxon>Bacteria</taxon>
        <taxon>Pseudomonadati</taxon>
        <taxon>Spirochaetota</taxon>
        <taxon>Spirochaetia</taxon>
        <taxon>Leptospirales</taxon>
        <taxon>Leptospiraceae</taxon>
        <taxon>Leptospira</taxon>
    </lineage>
</organism>
<gene>
    <name evidence="2" type="ORF">LEP1GSC079_0379</name>
</gene>
<reference evidence="2 3" key="1">
    <citation type="submission" date="2013-01" db="EMBL/GenBank/DDBJ databases">
        <authorList>
            <person name="Harkins D.M."/>
            <person name="Durkin A.S."/>
            <person name="Brinkac L.M."/>
            <person name="Haft D.H."/>
            <person name="Selengut J.D."/>
            <person name="Sanka R."/>
            <person name="DePew J."/>
            <person name="Purushe J."/>
            <person name="Peacock S.J."/>
            <person name="Thaipadungpanit J."/>
            <person name="Wuthiekanun V.W."/>
            <person name="Day N.P."/>
            <person name="Vinetz J.M."/>
            <person name="Sutton G.G."/>
            <person name="Nierman W.C."/>
            <person name="Fouts D.E."/>
        </authorList>
    </citation>
    <scope>NUCLEOTIDE SEQUENCE [LARGE SCALE GENOMIC DNA]</scope>
    <source>
        <strain evidence="2 3">FPW1039</strain>
    </source>
</reference>